<dbReference type="Proteomes" id="UP000216363">
    <property type="component" value="Unassembled WGS sequence"/>
</dbReference>
<accession>A0A256GC44</accession>
<dbReference type="EMBL" id="NNRN01000062">
    <property type="protein sequence ID" value="OYR24496.1"/>
    <property type="molecule type" value="Genomic_DNA"/>
</dbReference>
<sequence>MIAMFAKTVEMPLRLHRPHSLRSFFIRAFAAARSRKYS</sequence>
<reference evidence="1 2" key="1">
    <citation type="submission" date="2017-07" db="EMBL/GenBank/DDBJ databases">
        <title>Draft genome of Ochrobactrum lupini type strain LUP21.</title>
        <authorList>
            <person name="Krzyzanowska D.M."/>
            <person name="Jafra S."/>
        </authorList>
    </citation>
    <scope>NUCLEOTIDE SEQUENCE [LARGE SCALE GENOMIC DNA]</scope>
    <source>
        <strain evidence="1 2">LUP21</strain>
    </source>
</reference>
<organism evidence="1 2">
    <name type="scientific">Brucella lupini</name>
    <dbReference type="NCBI Taxonomy" id="255457"/>
    <lineage>
        <taxon>Bacteria</taxon>
        <taxon>Pseudomonadati</taxon>
        <taxon>Pseudomonadota</taxon>
        <taxon>Alphaproteobacteria</taxon>
        <taxon>Hyphomicrobiales</taxon>
        <taxon>Brucellaceae</taxon>
        <taxon>Brucella/Ochrobactrum group</taxon>
        <taxon>Brucella</taxon>
    </lineage>
</organism>
<protein>
    <submittedName>
        <fullName evidence="1">Uncharacterized protein</fullName>
    </submittedName>
</protein>
<proteinExistence type="predicted"/>
<evidence type="ECO:0000313" key="2">
    <source>
        <dbReference type="Proteomes" id="UP000216363"/>
    </source>
</evidence>
<evidence type="ECO:0000313" key="1">
    <source>
        <dbReference type="EMBL" id="OYR24496.1"/>
    </source>
</evidence>
<comment type="caution">
    <text evidence="1">The sequence shown here is derived from an EMBL/GenBank/DDBJ whole genome shotgun (WGS) entry which is preliminary data.</text>
</comment>
<gene>
    <name evidence="1" type="ORF">CES86_4782</name>
</gene>
<dbReference type="AlphaFoldDB" id="A0A256GC44"/>
<name>A0A256GC44_9HYPH</name>